<dbReference type="HOGENOM" id="CLU_3200743_0_0_9"/>
<dbReference type="EMBL" id="ACIO01000761">
    <property type="protein sequence ID" value="EFC95384.1"/>
    <property type="molecule type" value="Genomic_DNA"/>
</dbReference>
<reference evidence="1 2" key="1">
    <citation type="submission" date="2010-01" db="EMBL/GenBank/DDBJ databases">
        <authorList>
            <person name="Weinstock G."/>
            <person name="Sodergren E."/>
            <person name="Clifton S."/>
            <person name="Fulton L."/>
            <person name="Fulton B."/>
            <person name="Courtney L."/>
            <person name="Fronick C."/>
            <person name="Harrison M."/>
            <person name="Strong C."/>
            <person name="Farmer C."/>
            <person name="Delahaunty K."/>
            <person name="Markovic C."/>
            <person name="Hall O."/>
            <person name="Minx P."/>
            <person name="Tomlinson C."/>
            <person name="Mitreva M."/>
            <person name="Nelson J."/>
            <person name="Hou S."/>
            <person name="Wollam A."/>
            <person name="Pepin K.H."/>
            <person name="Johnson M."/>
            <person name="Bhonagiri V."/>
            <person name="Nash W.E."/>
            <person name="Warren W."/>
            <person name="Chinwalla A."/>
            <person name="Mardis E.R."/>
            <person name="Wilson R.K."/>
        </authorList>
    </citation>
    <scope>NUCLEOTIDE SEQUENCE [LARGE SCALE GENOMIC DNA]</scope>
    <source>
        <strain evidence="1 2">DSM 13479</strain>
    </source>
</reference>
<name>D3AS19_9FIRM</name>
<dbReference type="AlphaFoldDB" id="D3AS19"/>
<accession>D3AS19</accession>
<evidence type="ECO:0000313" key="1">
    <source>
        <dbReference type="EMBL" id="EFC95384.1"/>
    </source>
</evidence>
<sequence>MIIIKFYKFFVVHFKKQVLSSLPFSSHFRTISVNAAKVFYVKSSN</sequence>
<dbReference type="Proteomes" id="UP000004968">
    <property type="component" value="Unassembled WGS sequence"/>
</dbReference>
<gene>
    <name evidence="1" type="ORF">CLOSTHATH_06425</name>
</gene>
<proteinExistence type="predicted"/>
<comment type="caution">
    <text evidence="1">The sequence shown here is derived from an EMBL/GenBank/DDBJ whole genome shotgun (WGS) entry which is preliminary data.</text>
</comment>
<evidence type="ECO:0000313" key="2">
    <source>
        <dbReference type="Proteomes" id="UP000004968"/>
    </source>
</evidence>
<protein>
    <submittedName>
        <fullName evidence="1">Uncharacterized protein</fullName>
    </submittedName>
</protein>
<organism evidence="1 2">
    <name type="scientific">Hungatella hathewayi DSM 13479</name>
    <dbReference type="NCBI Taxonomy" id="566550"/>
    <lineage>
        <taxon>Bacteria</taxon>
        <taxon>Bacillati</taxon>
        <taxon>Bacillota</taxon>
        <taxon>Clostridia</taxon>
        <taxon>Lachnospirales</taxon>
        <taxon>Lachnospiraceae</taxon>
        <taxon>Hungatella</taxon>
    </lineage>
</organism>